<proteinExistence type="predicted"/>
<dbReference type="Proteomes" id="UP001625389">
    <property type="component" value="Unassembled WGS sequence"/>
</dbReference>
<name>A0ABW8UBZ0_9LACO</name>
<evidence type="ECO:0000313" key="2">
    <source>
        <dbReference type="Proteomes" id="UP001625389"/>
    </source>
</evidence>
<keyword evidence="2" id="KW-1185">Reference proteome</keyword>
<gene>
    <name evidence="1" type="ORF">ACEN34_07000</name>
</gene>
<dbReference type="RefSeq" id="WP_407137383.1">
    <property type="nucleotide sequence ID" value="NZ_JBGQPK010000023.1"/>
</dbReference>
<accession>A0ABW8UBZ0</accession>
<reference evidence="1 2" key="1">
    <citation type="submission" date="2024-08" db="EMBL/GenBank/DDBJ databases">
        <authorList>
            <person name="Arias E."/>
        </authorList>
    </citation>
    <scope>NUCLEOTIDE SEQUENCE [LARGE SCALE GENOMIC DNA]</scope>
    <source>
        <strain evidence="1 2">FAM 25317</strain>
    </source>
</reference>
<organism evidence="1 2">
    <name type="scientific">Loigolactobacillus zhaoyuanensis</name>
    <dbReference type="NCBI Taxonomy" id="2486017"/>
    <lineage>
        <taxon>Bacteria</taxon>
        <taxon>Bacillati</taxon>
        <taxon>Bacillota</taxon>
        <taxon>Bacilli</taxon>
        <taxon>Lactobacillales</taxon>
        <taxon>Lactobacillaceae</taxon>
        <taxon>Loigolactobacillus</taxon>
    </lineage>
</organism>
<protein>
    <submittedName>
        <fullName evidence="1">Uncharacterized protein</fullName>
    </submittedName>
</protein>
<evidence type="ECO:0000313" key="1">
    <source>
        <dbReference type="EMBL" id="MFL2029364.1"/>
    </source>
</evidence>
<sequence>MHLLELYQCGRISFTEFHQRIWAGTPEKFIAELGYKQFSFYLLAGPNEFYEDIETKLKVMLTAAPPTIQLEMREYINSLLENKSA</sequence>
<dbReference type="EMBL" id="JBGQPK010000023">
    <property type="protein sequence ID" value="MFL2029364.1"/>
    <property type="molecule type" value="Genomic_DNA"/>
</dbReference>
<comment type="caution">
    <text evidence="1">The sequence shown here is derived from an EMBL/GenBank/DDBJ whole genome shotgun (WGS) entry which is preliminary data.</text>
</comment>